<evidence type="ECO:0000256" key="5">
    <source>
        <dbReference type="SAM" id="MobiDB-lite"/>
    </source>
</evidence>
<dbReference type="OrthoDB" id="440745at2759"/>
<dbReference type="Proteomes" id="UP000784294">
    <property type="component" value="Unassembled WGS sequence"/>
</dbReference>
<dbReference type="PANTHER" id="PTHR19960:SF7">
    <property type="entry name" value="TEKTIN"/>
    <property type="match status" value="1"/>
</dbReference>
<keyword evidence="7" id="KW-1185">Reference proteome</keyword>
<protein>
    <recommendedName>
        <fullName evidence="3">Tektin</fullName>
    </recommendedName>
</protein>
<keyword evidence="3" id="KW-0966">Cell projection</keyword>
<comment type="caution">
    <text evidence="6">The sequence shown here is derived from an EMBL/GenBank/DDBJ whole genome shotgun (WGS) entry which is preliminary data.</text>
</comment>
<evidence type="ECO:0000256" key="3">
    <source>
        <dbReference type="RuleBase" id="RU367040"/>
    </source>
</evidence>
<keyword evidence="2" id="KW-0963">Cytoplasm</keyword>
<reference evidence="6" key="1">
    <citation type="submission" date="2018-11" db="EMBL/GenBank/DDBJ databases">
        <authorList>
            <consortium name="Pathogen Informatics"/>
        </authorList>
    </citation>
    <scope>NUCLEOTIDE SEQUENCE</scope>
</reference>
<dbReference type="InterPro" id="IPR000435">
    <property type="entry name" value="Tektins"/>
</dbReference>
<dbReference type="GO" id="GO:0005930">
    <property type="term" value="C:axoneme"/>
    <property type="evidence" value="ECO:0007669"/>
    <property type="project" value="UniProtKB-SubCell"/>
</dbReference>
<sequence>MEHDLDKMEEMIGATIPAQKLAETRLERRTYRPIGELCCDAAQHGLINEKNQIETTRGALLEKQAQMRHALNDLYKQLKHIKDDLRDKYSSLQLETRCLDLRGCHMHEEGLKEGDNEAEAIPSNFHEPGDAETTTSSGIGDRISALTNFSAIRL</sequence>
<dbReference type="InterPro" id="IPR048256">
    <property type="entry name" value="Tektin-like"/>
</dbReference>
<keyword evidence="3" id="KW-0282">Flagellum</keyword>
<dbReference type="PANTHER" id="PTHR19960">
    <property type="entry name" value="TEKTIN"/>
    <property type="match status" value="1"/>
</dbReference>
<keyword evidence="4" id="KW-0175">Coiled coil</keyword>
<evidence type="ECO:0000313" key="7">
    <source>
        <dbReference type="Proteomes" id="UP000784294"/>
    </source>
</evidence>
<dbReference type="GO" id="GO:0015630">
    <property type="term" value="C:microtubule cytoskeleton"/>
    <property type="evidence" value="ECO:0007669"/>
    <property type="project" value="UniProtKB-UniRule"/>
</dbReference>
<dbReference type="AlphaFoldDB" id="A0A448WRV2"/>
<dbReference type="GO" id="GO:0060271">
    <property type="term" value="P:cilium assembly"/>
    <property type="evidence" value="ECO:0007669"/>
    <property type="project" value="UniProtKB-UniRule"/>
</dbReference>
<dbReference type="Pfam" id="PF03148">
    <property type="entry name" value="Tektin"/>
    <property type="match status" value="1"/>
</dbReference>
<evidence type="ECO:0000313" key="6">
    <source>
        <dbReference type="EMBL" id="VEL18664.1"/>
    </source>
</evidence>
<accession>A0A448WRV2</accession>
<comment type="similarity">
    <text evidence="1 3">Belongs to the tektin family.</text>
</comment>
<feature type="region of interest" description="Disordered" evidence="5">
    <location>
        <begin position="119"/>
        <end position="139"/>
    </location>
</feature>
<comment type="subcellular location">
    <subcellularLocation>
        <location evidence="3">Cytoplasm</location>
        <location evidence="3">Cytoskeleton</location>
        <location evidence="3">Cilium axoneme</location>
    </subcellularLocation>
</comment>
<evidence type="ECO:0000256" key="2">
    <source>
        <dbReference type="ARBA" id="ARBA00022490"/>
    </source>
</evidence>
<dbReference type="GO" id="GO:0005634">
    <property type="term" value="C:nucleus"/>
    <property type="evidence" value="ECO:0007669"/>
    <property type="project" value="TreeGrafter"/>
</dbReference>
<feature type="coiled-coil region" evidence="4">
    <location>
        <begin position="68"/>
        <end position="95"/>
    </location>
</feature>
<dbReference type="PRINTS" id="PR00511">
    <property type="entry name" value="TEKTIN"/>
</dbReference>
<gene>
    <name evidence="6" type="ORF">PXEA_LOCUS12104</name>
</gene>
<dbReference type="EMBL" id="CAAALY010038026">
    <property type="protein sequence ID" value="VEL18664.1"/>
    <property type="molecule type" value="Genomic_DNA"/>
</dbReference>
<keyword evidence="3" id="KW-0969">Cilium</keyword>
<name>A0A448WRV2_9PLAT</name>
<organism evidence="6 7">
    <name type="scientific">Protopolystoma xenopodis</name>
    <dbReference type="NCBI Taxonomy" id="117903"/>
    <lineage>
        <taxon>Eukaryota</taxon>
        <taxon>Metazoa</taxon>
        <taxon>Spiralia</taxon>
        <taxon>Lophotrochozoa</taxon>
        <taxon>Platyhelminthes</taxon>
        <taxon>Monogenea</taxon>
        <taxon>Polyopisthocotylea</taxon>
        <taxon>Polystomatidea</taxon>
        <taxon>Polystomatidae</taxon>
        <taxon>Protopolystoma</taxon>
    </lineage>
</organism>
<evidence type="ECO:0000256" key="4">
    <source>
        <dbReference type="SAM" id="Coils"/>
    </source>
</evidence>
<proteinExistence type="inferred from homology"/>
<evidence type="ECO:0000256" key="1">
    <source>
        <dbReference type="ARBA" id="ARBA00007209"/>
    </source>
</evidence>
<dbReference type="GO" id="GO:0060294">
    <property type="term" value="P:cilium movement involved in cell motility"/>
    <property type="evidence" value="ECO:0007669"/>
    <property type="project" value="UniProtKB-UniRule"/>
</dbReference>